<feature type="region of interest" description="Disordered" evidence="1">
    <location>
        <begin position="158"/>
        <end position="178"/>
    </location>
</feature>
<keyword evidence="2" id="KW-0812">Transmembrane</keyword>
<evidence type="ECO:0000256" key="2">
    <source>
        <dbReference type="SAM" id="Phobius"/>
    </source>
</evidence>
<feature type="transmembrane region" description="Helical" evidence="2">
    <location>
        <begin position="73"/>
        <end position="93"/>
    </location>
</feature>
<reference evidence="3" key="1">
    <citation type="journal article" date="2020" name="Nature">
        <title>Giant virus diversity and host interactions through global metagenomics.</title>
        <authorList>
            <person name="Schulz F."/>
            <person name="Roux S."/>
            <person name="Paez-Espino D."/>
            <person name="Jungbluth S."/>
            <person name="Walsh D.A."/>
            <person name="Denef V.J."/>
            <person name="McMahon K.D."/>
            <person name="Konstantinidis K.T."/>
            <person name="Eloe-Fadrosh E.A."/>
            <person name="Kyrpides N.C."/>
            <person name="Woyke T."/>
        </authorList>
    </citation>
    <scope>NUCLEOTIDE SEQUENCE</scope>
    <source>
        <strain evidence="3">GVMAG-M-3300023174-141</strain>
    </source>
</reference>
<accession>A0A6C0DDW0</accession>
<keyword evidence="2" id="KW-1133">Transmembrane helix</keyword>
<proteinExistence type="predicted"/>
<organism evidence="3">
    <name type="scientific">viral metagenome</name>
    <dbReference type="NCBI Taxonomy" id="1070528"/>
    <lineage>
        <taxon>unclassified sequences</taxon>
        <taxon>metagenomes</taxon>
        <taxon>organismal metagenomes</taxon>
    </lineage>
</organism>
<name>A0A6C0DDW0_9ZZZZ</name>
<sequence length="178" mass="19695">MWKRLASMYTNLNLIFVLLIRWLPESVQDIVRASTFLILVVVSTVWFSGDLVRTYGELVDSFIRGQSFALPRVVRIGIAAAGDILLHVVPVFAIGLPQMGRSFLIAFGLLSTWYATARRHIHAIYAPSIQGKKADRGIMIAGIVSLGSYLIYNKSTKESEQAAEPHRASPLKSPPPSE</sequence>
<feature type="compositionally biased region" description="Basic and acidic residues" evidence="1">
    <location>
        <begin position="158"/>
        <end position="167"/>
    </location>
</feature>
<dbReference type="AlphaFoldDB" id="A0A6C0DDW0"/>
<evidence type="ECO:0000256" key="1">
    <source>
        <dbReference type="SAM" id="MobiDB-lite"/>
    </source>
</evidence>
<protein>
    <submittedName>
        <fullName evidence="3">Uncharacterized protein</fullName>
    </submittedName>
</protein>
<dbReference type="EMBL" id="MN739588">
    <property type="protein sequence ID" value="QHT14697.1"/>
    <property type="molecule type" value="Genomic_DNA"/>
</dbReference>
<keyword evidence="2" id="KW-0472">Membrane</keyword>
<feature type="transmembrane region" description="Helical" evidence="2">
    <location>
        <begin position="7"/>
        <end position="24"/>
    </location>
</feature>
<feature type="transmembrane region" description="Helical" evidence="2">
    <location>
        <begin position="30"/>
        <end position="52"/>
    </location>
</feature>
<evidence type="ECO:0000313" key="3">
    <source>
        <dbReference type="EMBL" id="QHT14697.1"/>
    </source>
</evidence>